<proteinExistence type="predicted"/>
<dbReference type="RefSeq" id="WP_342554425.1">
    <property type="nucleotide sequence ID" value="NZ_CP159992.1"/>
</dbReference>
<reference evidence="1" key="1">
    <citation type="submission" date="2024-05" db="EMBL/GenBank/DDBJ databases">
        <title>Draft genome assemblies of 36 bacteria isolated from hibernating arctic ground squirrels.</title>
        <authorList>
            <person name="McKee H."/>
            <person name="Mullen L."/>
            <person name="Drown D.M."/>
            <person name="Duddleston K.N."/>
        </authorList>
    </citation>
    <scope>NUCLEOTIDE SEQUENCE</scope>
    <source>
        <strain evidence="1">AN1007</strain>
    </source>
</reference>
<evidence type="ECO:0000313" key="1">
    <source>
        <dbReference type="EMBL" id="XCP93671.1"/>
    </source>
</evidence>
<organism evidence="1">
    <name type="scientific">Paenibacillus sp. AN1007</name>
    <dbReference type="NCBI Taxonomy" id="3151385"/>
    <lineage>
        <taxon>Bacteria</taxon>
        <taxon>Bacillati</taxon>
        <taxon>Bacillota</taxon>
        <taxon>Bacilli</taxon>
        <taxon>Bacillales</taxon>
        <taxon>Paenibacillaceae</taxon>
        <taxon>Paenibacillus</taxon>
    </lineage>
</organism>
<accession>A0AAU8N610</accession>
<dbReference type="AlphaFoldDB" id="A0AAU8N610"/>
<gene>
    <name evidence="1" type="ORF">ABXS70_21055</name>
</gene>
<protein>
    <submittedName>
        <fullName evidence="1">YvrJ family protein</fullName>
    </submittedName>
</protein>
<dbReference type="EMBL" id="CP159992">
    <property type="protein sequence ID" value="XCP93671.1"/>
    <property type="molecule type" value="Genomic_DNA"/>
</dbReference>
<name>A0AAU8N610_9BACL</name>
<sequence>MESSLTEAFRARLSQVGSPVMMTLYLFIRFEKKLDELFVKLGKLTEGFNVVIKDEQRQY</sequence>